<dbReference type="Gene3D" id="3.40.120.10">
    <property type="entry name" value="Alpha-D-Glucose-1,6-Bisphosphate, subunit A, domain 3"/>
    <property type="match status" value="3"/>
</dbReference>
<dbReference type="RefSeq" id="XP_065669295.1">
    <property type="nucleotide sequence ID" value="XM_065813223.1"/>
</dbReference>
<dbReference type="PROSITE" id="PS00710">
    <property type="entry name" value="PGM_PMM"/>
    <property type="match status" value="1"/>
</dbReference>
<dbReference type="GeneID" id="100199039"/>
<dbReference type="CDD" id="cd05799">
    <property type="entry name" value="PGM2"/>
    <property type="match status" value="1"/>
</dbReference>
<comment type="cofactor">
    <cofactor evidence="1">
        <name>Mg(2+)</name>
        <dbReference type="ChEBI" id="CHEBI:18420"/>
    </cofactor>
</comment>
<keyword evidence="4" id="KW-0479">Metal-binding</keyword>
<dbReference type="Pfam" id="PF02880">
    <property type="entry name" value="PGM_PMM_III"/>
    <property type="match status" value="1"/>
</dbReference>
<accession>A0ABM4D4T6</accession>
<name>A0ABM4D4T6_HYDVU</name>
<reference evidence="11" key="1">
    <citation type="submission" date="2025-08" db="UniProtKB">
        <authorList>
            <consortium name="RefSeq"/>
        </authorList>
    </citation>
    <scope>IDENTIFICATION</scope>
</reference>
<evidence type="ECO:0000313" key="10">
    <source>
        <dbReference type="Proteomes" id="UP001652625"/>
    </source>
</evidence>
<dbReference type="InterPro" id="IPR016066">
    <property type="entry name" value="A-D-PHexomutase_CS"/>
</dbReference>
<feature type="domain" description="Alpha-D-phosphohexomutase alpha/beta/alpha" evidence="9">
    <location>
        <begin position="346"/>
        <end position="475"/>
    </location>
</feature>
<dbReference type="InterPro" id="IPR036900">
    <property type="entry name" value="A-D-PHexomutase_C_sf"/>
</dbReference>
<keyword evidence="5" id="KW-0460">Magnesium</keyword>
<dbReference type="PANTHER" id="PTHR45745">
    <property type="entry name" value="PHOSPHOMANNOMUTASE 45A"/>
    <property type="match status" value="1"/>
</dbReference>
<evidence type="ECO:0000256" key="5">
    <source>
        <dbReference type="ARBA" id="ARBA00022842"/>
    </source>
</evidence>
<keyword evidence="3" id="KW-0597">Phosphoprotein</keyword>
<evidence type="ECO:0000256" key="3">
    <source>
        <dbReference type="ARBA" id="ARBA00022553"/>
    </source>
</evidence>
<dbReference type="SUPFAM" id="SSF55957">
    <property type="entry name" value="Phosphoglucomutase, C-terminal domain"/>
    <property type="match status" value="1"/>
</dbReference>
<dbReference type="InterPro" id="IPR016055">
    <property type="entry name" value="A-D-PHexomutase_a/b/a-I/II/III"/>
</dbReference>
<evidence type="ECO:0000256" key="2">
    <source>
        <dbReference type="ARBA" id="ARBA00010231"/>
    </source>
</evidence>
<dbReference type="SUPFAM" id="SSF53738">
    <property type="entry name" value="Phosphoglucomutase, first 3 domains"/>
    <property type="match status" value="3"/>
</dbReference>
<evidence type="ECO:0000256" key="4">
    <source>
        <dbReference type="ARBA" id="ARBA00022723"/>
    </source>
</evidence>
<protein>
    <submittedName>
        <fullName evidence="11">Phosphopentomutase isoform X2</fullName>
    </submittedName>
</protein>
<dbReference type="InterPro" id="IPR005845">
    <property type="entry name" value="A-D-PHexomutase_a/b/a-II"/>
</dbReference>
<gene>
    <name evidence="11" type="primary">LOC100199039</name>
</gene>
<keyword evidence="6" id="KW-0413">Isomerase</keyword>
<evidence type="ECO:0000313" key="11">
    <source>
        <dbReference type="RefSeq" id="XP_065669295.1"/>
    </source>
</evidence>
<evidence type="ECO:0000256" key="1">
    <source>
        <dbReference type="ARBA" id="ARBA00001946"/>
    </source>
</evidence>
<sequence length="616" mass="69264">MDPRATTLADESLMNSIESGNSKLDEKIKDYLHWDRNESTFNEIKSLVLSHNYVELEKKILTRLEFGTAGLRAAMGAGFSRMNDLTVIQTTQGLCAYLFKEFSNFKSDGVVIGHDARHNSHRFARLAASVFLNAGVKVYLFSDIVPTPYVPFSVLKYKCAAGVMVTASHNPKQDNGYKVYFSNGCQIIPPHDERISESIFANLTPLDSSWDENFYKTSDLCIDPLFEVHKAYMSAIQIHCHNRDINKNSSLNITYTAMHGVGEKYEMDAFKAFSLKPFYTTEAQAKPDPEFPTVKYPNPEEGKGALKLAMETAEANNSSFIIANDPDADRLAVAEKLKNGSWKIFNGNEVAFLLGWWAFKNHKSKHPELYPSDSIYMIYSTVSSRALRTMGEKEGFQFEETLTGFKWMGNKTTELHEKGKTVLFAFEEAIGYMFGTQVLDKDGISAGVIMSELACVLHNEGITVAEQLEKLYEMYGIHISNNSYYICYDQATIKKIFHRMRHMNNGKFPVAVGPFDVLNVRDLYGIGFDSSQPDNKPILPTSTSGEMITFTFNQGCVATIRTSGTEPKIKYYSEIFTKPGDGMSRVDAQAKIDSLIKYLVEELLQPDENNLIARAD</sequence>
<evidence type="ECO:0000256" key="6">
    <source>
        <dbReference type="ARBA" id="ARBA00023235"/>
    </source>
</evidence>
<dbReference type="Proteomes" id="UP001652625">
    <property type="component" value="Chromosome 12"/>
</dbReference>
<evidence type="ECO:0000259" key="8">
    <source>
        <dbReference type="Pfam" id="PF02879"/>
    </source>
</evidence>
<feature type="domain" description="Alpha-D-phosphohexomutase alpha/beta/alpha" evidence="7">
    <location>
        <begin position="64"/>
        <end position="202"/>
    </location>
</feature>
<organism evidence="10 11">
    <name type="scientific">Hydra vulgaris</name>
    <name type="common">Hydra</name>
    <name type="synonym">Hydra attenuata</name>
    <dbReference type="NCBI Taxonomy" id="6087"/>
    <lineage>
        <taxon>Eukaryota</taxon>
        <taxon>Metazoa</taxon>
        <taxon>Cnidaria</taxon>
        <taxon>Hydrozoa</taxon>
        <taxon>Hydroidolina</taxon>
        <taxon>Anthoathecata</taxon>
        <taxon>Aplanulata</taxon>
        <taxon>Hydridae</taxon>
        <taxon>Hydra</taxon>
    </lineage>
</organism>
<dbReference type="InterPro" id="IPR005844">
    <property type="entry name" value="A-D-PHexomutase_a/b/a-I"/>
</dbReference>
<dbReference type="Pfam" id="PF02879">
    <property type="entry name" value="PGM_PMM_II"/>
    <property type="match status" value="1"/>
</dbReference>
<evidence type="ECO:0000259" key="9">
    <source>
        <dbReference type="Pfam" id="PF02880"/>
    </source>
</evidence>
<dbReference type="PANTHER" id="PTHR45745:SF1">
    <property type="entry name" value="PHOSPHOGLUCOMUTASE 2B-RELATED"/>
    <property type="match status" value="1"/>
</dbReference>
<feature type="domain" description="Alpha-D-phosphohexomutase alpha/beta/alpha" evidence="8">
    <location>
        <begin position="231"/>
        <end position="336"/>
    </location>
</feature>
<evidence type="ECO:0000259" key="7">
    <source>
        <dbReference type="Pfam" id="PF02878"/>
    </source>
</evidence>
<dbReference type="Pfam" id="PF02878">
    <property type="entry name" value="PGM_PMM_I"/>
    <property type="match status" value="1"/>
</dbReference>
<keyword evidence="10" id="KW-1185">Reference proteome</keyword>
<dbReference type="InterPro" id="IPR005846">
    <property type="entry name" value="A-D-PHexomutase_a/b/a-III"/>
</dbReference>
<comment type="similarity">
    <text evidence="2">Belongs to the phosphohexose mutase family.</text>
</comment>
<proteinExistence type="inferred from homology"/>